<evidence type="ECO:0000313" key="8">
    <source>
        <dbReference type="EMBL" id="CRK95041.1"/>
    </source>
</evidence>
<keyword evidence="9" id="KW-1185">Reference proteome</keyword>
<name>A0A1J1I9D3_9DIPT</name>
<gene>
    <name evidence="8" type="ORF">CLUMA_CG008524</name>
</gene>
<dbReference type="GO" id="GO:0015275">
    <property type="term" value="F:stretch-activated, monoatomic cation-selective, calcium channel activity"/>
    <property type="evidence" value="ECO:0007669"/>
    <property type="project" value="TreeGrafter"/>
</dbReference>
<organism evidence="8 9">
    <name type="scientific">Clunio marinus</name>
    <dbReference type="NCBI Taxonomy" id="568069"/>
    <lineage>
        <taxon>Eukaryota</taxon>
        <taxon>Metazoa</taxon>
        <taxon>Ecdysozoa</taxon>
        <taxon>Arthropoda</taxon>
        <taxon>Hexapoda</taxon>
        <taxon>Insecta</taxon>
        <taxon>Pterygota</taxon>
        <taxon>Neoptera</taxon>
        <taxon>Endopterygota</taxon>
        <taxon>Diptera</taxon>
        <taxon>Nematocera</taxon>
        <taxon>Chironomoidea</taxon>
        <taxon>Chironomidae</taxon>
        <taxon>Clunio</taxon>
    </lineage>
</organism>
<evidence type="ECO:0000256" key="5">
    <source>
        <dbReference type="ARBA" id="ARBA00023180"/>
    </source>
</evidence>
<evidence type="ECO:0000256" key="2">
    <source>
        <dbReference type="ARBA" id="ARBA00022692"/>
    </source>
</evidence>
<comment type="subcellular location">
    <subcellularLocation>
        <location evidence="1">Membrane</location>
        <topology evidence="1">Multi-pass membrane protein</topology>
    </subcellularLocation>
</comment>
<dbReference type="EMBL" id="CVRI01000040">
    <property type="protein sequence ID" value="CRK95041.1"/>
    <property type="molecule type" value="Genomic_DNA"/>
</dbReference>
<evidence type="ECO:0000313" key="9">
    <source>
        <dbReference type="Proteomes" id="UP000183832"/>
    </source>
</evidence>
<dbReference type="STRING" id="568069.A0A1J1I9D3"/>
<keyword evidence="2" id="KW-0812">Transmembrane</keyword>
<keyword evidence="4" id="KW-0472">Membrane</keyword>
<dbReference type="AlphaFoldDB" id="A0A1J1I9D3"/>
<evidence type="ECO:0000256" key="3">
    <source>
        <dbReference type="ARBA" id="ARBA00022989"/>
    </source>
</evidence>
<evidence type="ECO:0000256" key="7">
    <source>
        <dbReference type="SAM" id="MobiDB-lite"/>
    </source>
</evidence>
<comment type="similarity">
    <text evidence="6">Belongs to the NALF family.</text>
</comment>
<protein>
    <submittedName>
        <fullName evidence="8">CLUMA_CG008524, isoform A</fullName>
    </submittedName>
</protein>
<dbReference type="InterPro" id="IPR055288">
    <property type="entry name" value="NALCN_aux_factor_1/2"/>
</dbReference>
<dbReference type="GO" id="GO:0098703">
    <property type="term" value="P:calcium ion import across plasma membrane"/>
    <property type="evidence" value="ECO:0007669"/>
    <property type="project" value="InterPro"/>
</dbReference>
<dbReference type="InterPro" id="IPR024338">
    <property type="entry name" value="MID1/Yam8"/>
</dbReference>
<dbReference type="OrthoDB" id="10047996at2759"/>
<evidence type="ECO:0000256" key="4">
    <source>
        <dbReference type="ARBA" id="ARBA00023136"/>
    </source>
</evidence>
<feature type="compositionally biased region" description="Low complexity" evidence="7">
    <location>
        <begin position="55"/>
        <end position="78"/>
    </location>
</feature>
<keyword evidence="3" id="KW-1133">Transmembrane helix</keyword>
<dbReference type="PANTHER" id="PTHR15819">
    <property type="entry name" value="TRANSMEMBRANE PROTEIN FAM155"/>
    <property type="match status" value="1"/>
</dbReference>
<evidence type="ECO:0000256" key="6">
    <source>
        <dbReference type="ARBA" id="ARBA00029445"/>
    </source>
</evidence>
<dbReference type="Pfam" id="PF12929">
    <property type="entry name" value="Mid1"/>
    <property type="match status" value="1"/>
</dbReference>
<keyword evidence="5" id="KW-0325">Glycoprotein</keyword>
<reference evidence="8 9" key="1">
    <citation type="submission" date="2015-04" db="EMBL/GenBank/DDBJ databases">
        <authorList>
            <person name="Syromyatnikov M.Y."/>
            <person name="Popov V.N."/>
        </authorList>
    </citation>
    <scope>NUCLEOTIDE SEQUENCE [LARGE SCALE GENOMIC DNA]</scope>
</reference>
<evidence type="ECO:0000256" key="1">
    <source>
        <dbReference type="ARBA" id="ARBA00004141"/>
    </source>
</evidence>
<proteinExistence type="inferred from homology"/>
<dbReference type="PANTHER" id="PTHR15819:SF11">
    <property type="entry name" value="MID1, ISOFORM A"/>
    <property type="match status" value="1"/>
</dbReference>
<dbReference type="GO" id="GO:0005886">
    <property type="term" value="C:plasma membrane"/>
    <property type="evidence" value="ECO:0007669"/>
    <property type="project" value="TreeGrafter"/>
</dbReference>
<accession>A0A1J1I9D3</accession>
<sequence length="431" mass="48652">MSKAFEGSCLAGTLPVAWINEGPGPPQCPHSCQHKYHVNDRSNQNTLKTNKDNKSTNNKLNNNNNNFSSKSNNNKNYNGINMENRLYENRQCLDYLGDNDEYSPSQICKKSSSDIETKLKSIRLRHCCERDVLSALHNEAYFDVLNGGAGCVKRLNDLMEADSLAARITCEFMEILVRYDCGQRYSLIHHCGDCKEMYRRWVCSTFVPYFATRNDIKSDPEPVTLAETDAALSNSNLMNNIDNKAQKMFKQTHSLEGSNEIKRSRRKVRLEQKRIRIRPCLSVCQTVEQKCPYMLPADRAPAYPTQYAGEPTFLCLDPNIDETGNQLFKSNHGPTQCCYDYCKYDEGLCSSSCETIFTSNQTAIDINNSTTNRTQLKINQTPNLFVKLDNGTYVLNDYSHSPAESTMTCPALPNIIVSTQQCSISQAKAAS</sequence>
<dbReference type="Proteomes" id="UP000183832">
    <property type="component" value="Unassembled WGS sequence"/>
</dbReference>
<feature type="region of interest" description="Disordered" evidence="7">
    <location>
        <begin position="40"/>
        <end position="79"/>
    </location>
</feature>
<feature type="non-terminal residue" evidence="8">
    <location>
        <position position="431"/>
    </location>
</feature>